<feature type="chain" id="PRO_5013212494" evidence="5">
    <location>
        <begin position="28"/>
        <end position="193"/>
    </location>
</feature>
<dbReference type="EMBL" id="FZOD01000063">
    <property type="protein sequence ID" value="SNT56021.1"/>
    <property type="molecule type" value="Genomic_DNA"/>
</dbReference>
<proteinExistence type="predicted"/>
<dbReference type="CDD" id="cd07185">
    <property type="entry name" value="OmpA_C-like"/>
    <property type="match status" value="1"/>
</dbReference>
<keyword evidence="3" id="KW-0998">Cell outer membrane</keyword>
<organism evidence="7 8">
    <name type="scientific">Streptosporangium subroseum</name>
    <dbReference type="NCBI Taxonomy" id="106412"/>
    <lineage>
        <taxon>Bacteria</taxon>
        <taxon>Bacillati</taxon>
        <taxon>Actinomycetota</taxon>
        <taxon>Actinomycetes</taxon>
        <taxon>Streptosporangiales</taxon>
        <taxon>Streptosporangiaceae</taxon>
        <taxon>Streptosporangium</taxon>
    </lineage>
</organism>
<keyword evidence="5" id="KW-0732">Signal</keyword>
<feature type="signal peptide" evidence="5">
    <location>
        <begin position="1"/>
        <end position="27"/>
    </location>
</feature>
<dbReference type="SUPFAM" id="SSF103088">
    <property type="entry name" value="OmpA-like"/>
    <property type="match status" value="1"/>
</dbReference>
<keyword evidence="8" id="KW-1185">Reference proteome</keyword>
<dbReference type="InterPro" id="IPR006664">
    <property type="entry name" value="OMP_bac"/>
</dbReference>
<dbReference type="InterPro" id="IPR036737">
    <property type="entry name" value="OmpA-like_sf"/>
</dbReference>
<dbReference type="PANTHER" id="PTHR30329">
    <property type="entry name" value="STATOR ELEMENT OF FLAGELLAR MOTOR COMPLEX"/>
    <property type="match status" value="1"/>
</dbReference>
<protein>
    <submittedName>
        <fullName evidence="7">Outer membrane protein OmpA</fullName>
    </submittedName>
</protein>
<dbReference type="InterPro" id="IPR050330">
    <property type="entry name" value="Bact_OuterMem_StrucFunc"/>
</dbReference>
<dbReference type="AlphaFoldDB" id="A0A239NM94"/>
<dbReference type="Gene3D" id="3.30.1330.60">
    <property type="entry name" value="OmpA-like domain"/>
    <property type="match status" value="1"/>
</dbReference>
<sequence>MSRSPERTAAILVTVALMVGSGQTARADPTSPPGTAPVDAAFTVEDLVFPVEDIVPETESMDGTESESKRGEEITVGLTSDVLFALDRAVLTPQARQRLQRVVAKVRAESVGGAVRIEGHTDDQGSDAYNDALSLKRAQAVRQALQGKLPDVTLQASGYGERRPKLPNIVQGKPVKENRARNRRVEIVFNAKQ</sequence>
<dbReference type="GO" id="GO:0009279">
    <property type="term" value="C:cell outer membrane"/>
    <property type="evidence" value="ECO:0007669"/>
    <property type="project" value="UniProtKB-SubCell"/>
</dbReference>
<comment type="subcellular location">
    <subcellularLocation>
        <location evidence="1">Cell outer membrane</location>
    </subcellularLocation>
</comment>
<evidence type="ECO:0000259" key="6">
    <source>
        <dbReference type="PROSITE" id="PS51123"/>
    </source>
</evidence>
<evidence type="ECO:0000256" key="3">
    <source>
        <dbReference type="ARBA" id="ARBA00023237"/>
    </source>
</evidence>
<evidence type="ECO:0000313" key="7">
    <source>
        <dbReference type="EMBL" id="SNT56021.1"/>
    </source>
</evidence>
<dbReference type="Pfam" id="PF00691">
    <property type="entry name" value="OmpA"/>
    <property type="match status" value="1"/>
</dbReference>
<name>A0A239NM94_9ACTN</name>
<dbReference type="RefSeq" id="WP_089212275.1">
    <property type="nucleotide sequence ID" value="NZ_FZOD01000063.1"/>
</dbReference>
<gene>
    <name evidence="7" type="ORF">SAMN05216276_10638</name>
</gene>
<keyword evidence="2 4" id="KW-0472">Membrane</keyword>
<dbReference type="OrthoDB" id="5166631at2"/>
<evidence type="ECO:0000256" key="2">
    <source>
        <dbReference type="ARBA" id="ARBA00023136"/>
    </source>
</evidence>
<evidence type="ECO:0000313" key="8">
    <source>
        <dbReference type="Proteomes" id="UP000198282"/>
    </source>
</evidence>
<dbReference type="Proteomes" id="UP000198282">
    <property type="component" value="Unassembled WGS sequence"/>
</dbReference>
<dbReference type="InterPro" id="IPR006665">
    <property type="entry name" value="OmpA-like"/>
</dbReference>
<feature type="domain" description="OmpA-like" evidence="6">
    <location>
        <begin position="71"/>
        <end position="193"/>
    </location>
</feature>
<evidence type="ECO:0000256" key="5">
    <source>
        <dbReference type="SAM" id="SignalP"/>
    </source>
</evidence>
<dbReference type="PANTHER" id="PTHR30329:SF21">
    <property type="entry name" value="LIPOPROTEIN YIAD-RELATED"/>
    <property type="match status" value="1"/>
</dbReference>
<dbReference type="PROSITE" id="PS51123">
    <property type="entry name" value="OMPA_2"/>
    <property type="match status" value="1"/>
</dbReference>
<accession>A0A239NM94</accession>
<evidence type="ECO:0000256" key="4">
    <source>
        <dbReference type="PROSITE-ProRule" id="PRU00473"/>
    </source>
</evidence>
<evidence type="ECO:0000256" key="1">
    <source>
        <dbReference type="ARBA" id="ARBA00004442"/>
    </source>
</evidence>
<dbReference type="PRINTS" id="PR01021">
    <property type="entry name" value="OMPADOMAIN"/>
</dbReference>
<reference evidence="7 8" key="1">
    <citation type="submission" date="2017-06" db="EMBL/GenBank/DDBJ databases">
        <authorList>
            <person name="Kim H.J."/>
            <person name="Triplett B.A."/>
        </authorList>
    </citation>
    <scope>NUCLEOTIDE SEQUENCE [LARGE SCALE GENOMIC DNA]</scope>
    <source>
        <strain evidence="7 8">CGMCC 4.2132</strain>
    </source>
</reference>